<protein>
    <submittedName>
        <fullName evidence="1">Uncharacterized protein</fullName>
    </submittedName>
</protein>
<reference evidence="1" key="1">
    <citation type="submission" date="2019-08" db="EMBL/GenBank/DDBJ databases">
        <authorList>
            <person name="Kucharzyk K."/>
            <person name="Murdoch R.W."/>
            <person name="Higgins S."/>
            <person name="Loffler F."/>
        </authorList>
    </citation>
    <scope>NUCLEOTIDE SEQUENCE</scope>
</reference>
<sequence length="66" mass="7277">MLKWTPQPGNLALYVGRTRAQTRNVIVVAEACAGRMVVEAIGRRGSKVRLTVGRDSLRQPQPDLFA</sequence>
<gene>
    <name evidence="1" type="ORF">SDC9_183074</name>
</gene>
<proteinExistence type="predicted"/>
<dbReference type="EMBL" id="VSSQ01089251">
    <property type="protein sequence ID" value="MPN35576.1"/>
    <property type="molecule type" value="Genomic_DNA"/>
</dbReference>
<comment type="caution">
    <text evidence="1">The sequence shown here is derived from an EMBL/GenBank/DDBJ whole genome shotgun (WGS) entry which is preliminary data.</text>
</comment>
<dbReference type="AlphaFoldDB" id="A0A645HAN3"/>
<evidence type="ECO:0000313" key="1">
    <source>
        <dbReference type="EMBL" id="MPN35576.1"/>
    </source>
</evidence>
<organism evidence="1">
    <name type="scientific">bioreactor metagenome</name>
    <dbReference type="NCBI Taxonomy" id="1076179"/>
    <lineage>
        <taxon>unclassified sequences</taxon>
        <taxon>metagenomes</taxon>
        <taxon>ecological metagenomes</taxon>
    </lineage>
</organism>
<accession>A0A645HAN3</accession>
<name>A0A645HAN3_9ZZZZ</name>